<evidence type="ECO:0000256" key="11">
    <source>
        <dbReference type="SAM" id="MobiDB-lite"/>
    </source>
</evidence>
<protein>
    <recommendedName>
        <fullName evidence="12">BED-type domain-containing protein</fullName>
    </recommendedName>
</protein>
<comment type="subcellular location">
    <subcellularLocation>
        <location evidence="1">Nucleus</location>
    </subcellularLocation>
</comment>
<evidence type="ECO:0000313" key="13">
    <source>
        <dbReference type="EMBL" id="KAJ3688239.1"/>
    </source>
</evidence>
<sequence>MSQSQQSTAGAEGNENEFQVSSESDESETEAEQQTNEQAETPNPNPNPTPSSAEGDGSQALKKRKRTSKVWKHFKENSKKEVHCKYCKRCYKTVNSGTTSHLLRHLKSCGKYKRFIGNTSGLIPINESGDGAVEAASPLWMNGKWDPMKDRELLANVIVGHELPFLFAEYSLFHKYMKYNNPLHQKVSRTTITKECIKVVESEKDKLKKVFQNVDRISLTSDCWTSNRTVGYMCLTAHYIDEDWNLQKRIITFKDLSPPHSGEVISDAILEAIRKWGIEDKIGTITLDNASSNDKAAGLLRLSFEARDRLHFLGYFFHIRCCAHILNLVVQDGINKIEKYLSAVREGVKYLKKSEGRLVKFGEIATQLGISTKRALCIDVKTRWNSTYHMLDVAIHYKKAFKGYALRDFNFEWLPEDVQWDQAEKVCKLLAVFCATTKIFSGTSYPTSNLFLVEIFNVKLAICQAYEADDVFTQEMGAAMYMKFEKYWGEVNVLMAVAAILDPRLKMESVNFVFKIVYSGYEVQSRVDEAKHKLRALYDMYARKYVSSSESTESTDSSSGPSSLAATDSHLIDVWQHMETTWSNGQADSDLDNYLKEAVFQHRKTTPFDVLKWWKTNAIRYHILSKLARDILCIPISTVASESAFSAGGRILDDYRSSLKEDVVESLVCGGDWIRANMRAELQTLQHAANVEEDLNVQIPMSQLNIN</sequence>
<evidence type="ECO:0000256" key="10">
    <source>
        <dbReference type="PROSITE-ProRule" id="PRU00027"/>
    </source>
</evidence>
<keyword evidence="9" id="KW-0539">Nucleus</keyword>
<name>A0AAD5Z7B2_9POAL</name>
<dbReference type="InterPro" id="IPR052035">
    <property type="entry name" value="ZnF_BED_domain_contain"/>
</dbReference>
<dbReference type="PANTHER" id="PTHR46481">
    <property type="entry name" value="ZINC FINGER BED DOMAIN-CONTAINING PROTEIN 4"/>
    <property type="match status" value="1"/>
</dbReference>
<comment type="subunit">
    <text evidence="2">Homodimer.</text>
</comment>
<dbReference type="Pfam" id="PF02892">
    <property type="entry name" value="zf-BED"/>
    <property type="match status" value="1"/>
</dbReference>
<dbReference type="InterPro" id="IPR036236">
    <property type="entry name" value="Znf_C2H2_sf"/>
</dbReference>
<dbReference type="InterPro" id="IPR003656">
    <property type="entry name" value="Znf_BED"/>
</dbReference>
<dbReference type="Pfam" id="PF05699">
    <property type="entry name" value="Dimer_Tnp_hAT"/>
    <property type="match status" value="1"/>
</dbReference>
<dbReference type="SMART" id="SM00614">
    <property type="entry name" value="ZnF_BED"/>
    <property type="match status" value="1"/>
</dbReference>
<dbReference type="EMBL" id="JAMRDG010000002">
    <property type="protein sequence ID" value="KAJ3688239.1"/>
    <property type="molecule type" value="Genomic_DNA"/>
</dbReference>
<feature type="compositionally biased region" description="Low complexity" evidence="11">
    <location>
        <begin position="32"/>
        <end position="42"/>
    </location>
</feature>
<dbReference type="SUPFAM" id="SSF57667">
    <property type="entry name" value="beta-beta-alpha zinc fingers"/>
    <property type="match status" value="1"/>
</dbReference>
<feature type="region of interest" description="Disordered" evidence="11">
    <location>
        <begin position="1"/>
        <end position="71"/>
    </location>
</feature>
<dbReference type="PANTHER" id="PTHR46481:SF6">
    <property type="entry name" value="ZINC FINGER BED DOMAIN-CONTAINING PROTEIN RICESLEEPER 2-LIKE"/>
    <property type="match status" value="1"/>
</dbReference>
<feature type="compositionally biased region" description="Basic residues" evidence="11">
    <location>
        <begin position="61"/>
        <end position="71"/>
    </location>
</feature>
<evidence type="ECO:0000256" key="4">
    <source>
        <dbReference type="ARBA" id="ARBA00022771"/>
    </source>
</evidence>
<dbReference type="AlphaFoldDB" id="A0AAD5Z7B2"/>
<keyword evidence="6" id="KW-0805">Transcription regulation</keyword>
<evidence type="ECO:0000313" key="14">
    <source>
        <dbReference type="Proteomes" id="UP001210211"/>
    </source>
</evidence>
<accession>A0AAD5Z7B2</accession>
<evidence type="ECO:0000256" key="9">
    <source>
        <dbReference type="ARBA" id="ARBA00023242"/>
    </source>
</evidence>
<dbReference type="InterPro" id="IPR008906">
    <property type="entry name" value="HATC_C_dom"/>
</dbReference>
<dbReference type="SUPFAM" id="SSF53098">
    <property type="entry name" value="Ribonuclease H-like"/>
    <property type="match status" value="1"/>
</dbReference>
<dbReference type="GO" id="GO:0046983">
    <property type="term" value="F:protein dimerization activity"/>
    <property type="evidence" value="ECO:0007669"/>
    <property type="project" value="InterPro"/>
</dbReference>
<gene>
    <name evidence="13" type="ORF">LUZ61_017403</name>
</gene>
<evidence type="ECO:0000256" key="2">
    <source>
        <dbReference type="ARBA" id="ARBA00011738"/>
    </source>
</evidence>
<keyword evidence="4 10" id="KW-0863">Zinc-finger</keyword>
<organism evidence="13 14">
    <name type="scientific">Rhynchospora tenuis</name>
    <dbReference type="NCBI Taxonomy" id="198213"/>
    <lineage>
        <taxon>Eukaryota</taxon>
        <taxon>Viridiplantae</taxon>
        <taxon>Streptophyta</taxon>
        <taxon>Embryophyta</taxon>
        <taxon>Tracheophyta</taxon>
        <taxon>Spermatophyta</taxon>
        <taxon>Magnoliopsida</taxon>
        <taxon>Liliopsida</taxon>
        <taxon>Poales</taxon>
        <taxon>Cyperaceae</taxon>
        <taxon>Cyperoideae</taxon>
        <taxon>Rhynchosporeae</taxon>
        <taxon>Rhynchospora</taxon>
    </lineage>
</organism>
<proteinExistence type="predicted"/>
<dbReference type="GO" id="GO:0003677">
    <property type="term" value="F:DNA binding"/>
    <property type="evidence" value="ECO:0007669"/>
    <property type="project" value="UniProtKB-KW"/>
</dbReference>
<evidence type="ECO:0000256" key="7">
    <source>
        <dbReference type="ARBA" id="ARBA00023125"/>
    </source>
</evidence>
<dbReference type="InterPro" id="IPR025525">
    <property type="entry name" value="hAT-like_transposase_RNase-H"/>
</dbReference>
<dbReference type="PROSITE" id="PS50808">
    <property type="entry name" value="ZF_BED"/>
    <property type="match status" value="1"/>
</dbReference>
<evidence type="ECO:0000256" key="3">
    <source>
        <dbReference type="ARBA" id="ARBA00022723"/>
    </source>
</evidence>
<dbReference type="GO" id="GO:0008270">
    <property type="term" value="F:zinc ion binding"/>
    <property type="evidence" value="ECO:0007669"/>
    <property type="project" value="UniProtKB-KW"/>
</dbReference>
<reference evidence="13 14" key="1">
    <citation type="journal article" date="2022" name="Cell">
        <title>Repeat-based holocentromeres influence genome architecture and karyotype evolution.</title>
        <authorList>
            <person name="Hofstatter P.G."/>
            <person name="Thangavel G."/>
            <person name="Lux T."/>
            <person name="Neumann P."/>
            <person name="Vondrak T."/>
            <person name="Novak P."/>
            <person name="Zhang M."/>
            <person name="Costa L."/>
            <person name="Castellani M."/>
            <person name="Scott A."/>
            <person name="Toegelov H."/>
            <person name="Fuchs J."/>
            <person name="Mata-Sucre Y."/>
            <person name="Dias Y."/>
            <person name="Vanzela A.L.L."/>
            <person name="Huettel B."/>
            <person name="Almeida C.C.S."/>
            <person name="Simkova H."/>
            <person name="Souza G."/>
            <person name="Pedrosa-Harand A."/>
            <person name="Macas J."/>
            <person name="Mayer K.F.X."/>
            <person name="Houben A."/>
            <person name="Marques A."/>
        </authorList>
    </citation>
    <scope>NUCLEOTIDE SEQUENCE [LARGE SCALE GENOMIC DNA]</scope>
    <source>
        <strain evidence="13">RhyTen1mFocal</strain>
    </source>
</reference>
<evidence type="ECO:0000256" key="8">
    <source>
        <dbReference type="ARBA" id="ARBA00023163"/>
    </source>
</evidence>
<evidence type="ECO:0000259" key="12">
    <source>
        <dbReference type="PROSITE" id="PS50808"/>
    </source>
</evidence>
<dbReference type="Pfam" id="PF14372">
    <property type="entry name" value="hAT-like_RNase-H"/>
    <property type="match status" value="1"/>
</dbReference>
<dbReference type="Proteomes" id="UP001210211">
    <property type="component" value="Unassembled WGS sequence"/>
</dbReference>
<keyword evidence="3" id="KW-0479">Metal-binding</keyword>
<evidence type="ECO:0000256" key="1">
    <source>
        <dbReference type="ARBA" id="ARBA00004123"/>
    </source>
</evidence>
<evidence type="ECO:0000256" key="6">
    <source>
        <dbReference type="ARBA" id="ARBA00023015"/>
    </source>
</evidence>
<keyword evidence="14" id="KW-1185">Reference proteome</keyword>
<comment type="caution">
    <text evidence="13">The sequence shown here is derived from an EMBL/GenBank/DDBJ whole genome shotgun (WGS) entry which is preliminary data.</text>
</comment>
<keyword evidence="7" id="KW-0238">DNA-binding</keyword>
<keyword evidence="5" id="KW-0862">Zinc</keyword>
<evidence type="ECO:0000256" key="5">
    <source>
        <dbReference type="ARBA" id="ARBA00022833"/>
    </source>
</evidence>
<dbReference type="GO" id="GO:0005634">
    <property type="term" value="C:nucleus"/>
    <property type="evidence" value="ECO:0007669"/>
    <property type="project" value="UniProtKB-SubCell"/>
</dbReference>
<dbReference type="InterPro" id="IPR012337">
    <property type="entry name" value="RNaseH-like_sf"/>
</dbReference>
<keyword evidence="8" id="KW-0804">Transcription</keyword>
<feature type="domain" description="BED-type" evidence="12">
    <location>
        <begin position="65"/>
        <end position="116"/>
    </location>
</feature>